<accession>A0A0C3QC77</accession>
<sequence>MSDNQSDWEVLPDASPLQDAVSLPCGLRVPNRLVKAAMYESLANFGGGPPNSQHFKLYARWGNGGWGMLISGNVQVDPLHLSLGRDLVVPEILSPETIAPYVQLRQAMTAGTSDTRARPLTILQLNHTGRQCPRIMGGRGIFGGAPSAASSVPVRSRDKRDGLVSQLAFWFMFPTPKTLSIQDIDAVIERFVRGARLAHEAGFDGIQLHASHGYLISGFLSPKTNLRTDRYGFPKELTIIESILNRIRATVPQPFAIGIKVNAADYVSGSITEEQALDHIREMASWRMLDFIEISGGDYERPDFAAAASPRQAFFAKFSRLALKTIPQGDGMPVIMLTGSLRTKAVMTRTIRDGHAHLIGIGRPAVICPSYAKALLEPPSAKTAEDDHFPVEFPDPPSPFWLKILNIGLIGTGLNTAWHCALMWRMGNDYWNGLTIGSRKGGWSSPVPQIGGIQALLELWRPWPSFNHALIIVIFFALFAVILFK</sequence>
<evidence type="ECO:0000256" key="2">
    <source>
        <dbReference type="ARBA" id="ARBA00022630"/>
    </source>
</evidence>
<reference evidence="7 8" key="1">
    <citation type="submission" date="2014-04" db="EMBL/GenBank/DDBJ databases">
        <authorList>
            <consortium name="DOE Joint Genome Institute"/>
            <person name="Kuo A."/>
            <person name="Girlanda M."/>
            <person name="Perotto S."/>
            <person name="Kohler A."/>
            <person name="Nagy L.G."/>
            <person name="Floudas D."/>
            <person name="Copeland A."/>
            <person name="Barry K.W."/>
            <person name="Cichocki N."/>
            <person name="Veneault-Fourrey C."/>
            <person name="LaButti K."/>
            <person name="Lindquist E.A."/>
            <person name="Lipzen A."/>
            <person name="Lundell T."/>
            <person name="Morin E."/>
            <person name="Murat C."/>
            <person name="Sun H."/>
            <person name="Tunlid A."/>
            <person name="Henrissat B."/>
            <person name="Grigoriev I.V."/>
            <person name="Hibbett D.S."/>
            <person name="Martin F."/>
            <person name="Nordberg H.P."/>
            <person name="Cantor M.N."/>
            <person name="Hua S.X."/>
        </authorList>
    </citation>
    <scope>NUCLEOTIDE SEQUENCE [LARGE SCALE GENOMIC DNA]</scope>
    <source>
        <strain evidence="7 8">MUT 4182</strain>
    </source>
</reference>
<dbReference type="InterPro" id="IPR001155">
    <property type="entry name" value="OxRdtase_FMN_N"/>
</dbReference>
<keyword evidence="5" id="KW-0472">Membrane</keyword>
<keyword evidence="4" id="KW-0560">Oxidoreductase</keyword>
<evidence type="ECO:0000313" key="7">
    <source>
        <dbReference type="EMBL" id="KIO28265.1"/>
    </source>
</evidence>
<dbReference type="PANTHER" id="PTHR43656">
    <property type="entry name" value="BINDING OXIDOREDUCTASE, PUTATIVE (AFU_ORTHOLOGUE AFUA_2G08260)-RELATED"/>
    <property type="match status" value="1"/>
</dbReference>
<dbReference type="HOGENOM" id="CLU_012153_6_2_1"/>
<evidence type="ECO:0000256" key="3">
    <source>
        <dbReference type="ARBA" id="ARBA00022643"/>
    </source>
</evidence>
<dbReference type="SUPFAM" id="SSF51395">
    <property type="entry name" value="FMN-linked oxidoreductases"/>
    <property type="match status" value="1"/>
</dbReference>
<dbReference type="InterPro" id="IPR013785">
    <property type="entry name" value="Aldolase_TIM"/>
</dbReference>
<keyword evidence="3" id="KW-0288">FMN</keyword>
<protein>
    <recommendedName>
        <fullName evidence="6">NADH:flavin oxidoreductase/NADH oxidase N-terminal domain-containing protein</fullName>
    </recommendedName>
</protein>
<dbReference type="GO" id="GO:0016491">
    <property type="term" value="F:oxidoreductase activity"/>
    <property type="evidence" value="ECO:0007669"/>
    <property type="project" value="UniProtKB-KW"/>
</dbReference>
<keyword evidence="5" id="KW-1133">Transmembrane helix</keyword>
<gene>
    <name evidence="7" type="ORF">M407DRAFT_230777</name>
</gene>
<feature type="domain" description="NADH:flavin oxidoreductase/NADH oxidase N-terminal" evidence="6">
    <location>
        <begin position="30"/>
        <end position="372"/>
    </location>
</feature>
<evidence type="ECO:0000256" key="5">
    <source>
        <dbReference type="SAM" id="Phobius"/>
    </source>
</evidence>
<keyword evidence="5" id="KW-0812">Transmembrane</keyword>
<keyword evidence="8" id="KW-1185">Reference proteome</keyword>
<dbReference type="Proteomes" id="UP000054248">
    <property type="component" value="Unassembled WGS sequence"/>
</dbReference>
<dbReference type="OrthoDB" id="1663137at2759"/>
<proteinExistence type="inferred from homology"/>
<dbReference type="AlphaFoldDB" id="A0A0C3QC77"/>
<name>A0A0C3QC77_9AGAM</name>
<dbReference type="GO" id="GO:0010181">
    <property type="term" value="F:FMN binding"/>
    <property type="evidence" value="ECO:0007669"/>
    <property type="project" value="InterPro"/>
</dbReference>
<evidence type="ECO:0000259" key="6">
    <source>
        <dbReference type="Pfam" id="PF00724"/>
    </source>
</evidence>
<organism evidence="7 8">
    <name type="scientific">Tulasnella calospora MUT 4182</name>
    <dbReference type="NCBI Taxonomy" id="1051891"/>
    <lineage>
        <taxon>Eukaryota</taxon>
        <taxon>Fungi</taxon>
        <taxon>Dikarya</taxon>
        <taxon>Basidiomycota</taxon>
        <taxon>Agaricomycotina</taxon>
        <taxon>Agaricomycetes</taxon>
        <taxon>Cantharellales</taxon>
        <taxon>Tulasnellaceae</taxon>
        <taxon>Tulasnella</taxon>
    </lineage>
</organism>
<evidence type="ECO:0000313" key="8">
    <source>
        <dbReference type="Proteomes" id="UP000054248"/>
    </source>
</evidence>
<dbReference type="PANTHER" id="PTHR43656:SF2">
    <property type="entry name" value="BINDING OXIDOREDUCTASE, PUTATIVE (AFU_ORTHOLOGUE AFUA_2G08260)-RELATED"/>
    <property type="match status" value="1"/>
</dbReference>
<evidence type="ECO:0000256" key="4">
    <source>
        <dbReference type="ARBA" id="ARBA00023002"/>
    </source>
</evidence>
<evidence type="ECO:0000256" key="1">
    <source>
        <dbReference type="ARBA" id="ARBA00005979"/>
    </source>
</evidence>
<dbReference type="EMBL" id="KN822996">
    <property type="protein sequence ID" value="KIO28265.1"/>
    <property type="molecule type" value="Genomic_DNA"/>
</dbReference>
<feature type="transmembrane region" description="Helical" evidence="5">
    <location>
        <begin position="466"/>
        <end position="484"/>
    </location>
</feature>
<dbReference type="Gene3D" id="3.20.20.70">
    <property type="entry name" value="Aldolase class I"/>
    <property type="match status" value="1"/>
</dbReference>
<dbReference type="Pfam" id="PF00724">
    <property type="entry name" value="Oxidored_FMN"/>
    <property type="match status" value="1"/>
</dbReference>
<dbReference type="STRING" id="1051891.A0A0C3QC77"/>
<dbReference type="InterPro" id="IPR051799">
    <property type="entry name" value="NADH_flavin_oxidoreductase"/>
</dbReference>
<keyword evidence="2" id="KW-0285">Flavoprotein</keyword>
<comment type="similarity">
    <text evidence="1">Belongs to the NADH:flavin oxidoreductase/NADH oxidase family.</text>
</comment>
<reference evidence="8" key="2">
    <citation type="submission" date="2015-01" db="EMBL/GenBank/DDBJ databases">
        <title>Evolutionary Origins and Diversification of the Mycorrhizal Mutualists.</title>
        <authorList>
            <consortium name="DOE Joint Genome Institute"/>
            <consortium name="Mycorrhizal Genomics Consortium"/>
            <person name="Kohler A."/>
            <person name="Kuo A."/>
            <person name="Nagy L.G."/>
            <person name="Floudas D."/>
            <person name="Copeland A."/>
            <person name="Barry K.W."/>
            <person name="Cichocki N."/>
            <person name="Veneault-Fourrey C."/>
            <person name="LaButti K."/>
            <person name="Lindquist E.A."/>
            <person name="Lipzen A."/>
            <person name="Lundell T."/>
            <person name="Morin E."/>
            <person name="Murat C."/>
            <person name="Riley R."/>
            <person name="Ohm R."/>
            <person name="Sun H."/>
            <person name="Tunlid A."/>
            <person name="Henrissat B."/>
            <person name="Grigoriev I.V."/>
            <person name="Hibbett D.S."/>
            <person name="Martin F."/>
        </authorList>
    </citation>
    <scope>NUCLEOTIDE SEQUENCE [LARGE SCALE GENOMIC DNA]</scope>
    <source>
        <strain evidence="8">MUT 4182</strain>
    </source>
</reference>